<dbReference type="AlphaFoldDB" id="A0A1N7FV90"/>
<dbReference type="InterPro" id="IPR023286">
    <property type="entry name" value="ABATE_dom_sf"/>
</dbReference>
<dbReference type="PANTHER" id="PTHR35525:SF3">
    <property type="entry name" value="BLL6575 PROTEIN"/>
    <property type="match status" value="1"/>
</dbReference>
<dbReference type="STRING" id="1344003.SAMN05445060_2308"/>
<dbReference type="EMBL" id="FTNT01000006">
    <property type="protein sequence ID" value="SIS04145.1"/>
    <property type="molecule type" value="Genomic_DNA"/>
</dbReference>
<dbReference type="InterPro" id="IPR010852">
    <property type="entry name" value="ABATE"/>
</dbReference>
<accession>A0A1N7FV90</accession>
<sequence>MCDCGASRYRRIMDRVDSIPFDSFTRIVNGRARIPLATARERPAPLSDIEWLPDDAVVQAAADEVWEVFDAPDRAERLNALLARTRLQPRLTLAGDLRWHSPARSVAGILLARFTATTLDAVRLVGWDRLGVCGAADCVDVFIDDGGRAHRRYCSTTCLNRTRVRDHRARGDGR</sequence>
<keyword evidence="3" id="KW-1185">Reference proteome</keyword>
<dbReference type="PANTHER" id="PTHR35525">
    <property type="entry name" value="BLL6575 PROTEIN"/>
    <property type="match status" value="1"/>
</dbReference>
<reference evidence="2 3" key="1">
    <citation type="submission" date="2017-01" db="EMBL/GenBank/DDBJ databases">
        <authorList>
            <person name="Mah S.A."/>
            <person name="Swanson W.J."/>
            <person name="Moy G.W."/>
            <person name="Vacquier V.D."/>
        </authorList>
    </citation>
    <scope>NUCLEOTIDE SEQUENCE [LARGE SCALE GENOMIC DNA]</scope>
    <source>
        <strain evidence="2 3">CPCC 203464</strain>
    </source>
</reference>
<organism evidence="2 3">
    <name type="scientific">Williamsia sterculiae</name>
    <dbReference type="NCBI Taxonomy" id="1344003"/>
    <lineage>
        <taxon>Bacteria</taxon>
        <taxon>Bacillati</taxon>
        <taxon>Actinomycetota</taxon>
        <taxon>Actinomycetes</taxon>
        <taxon>Mycobacteriales</taxon>
        <taxon>Nocardiaceae</taxon>
        <taxon>Williamsia</taxon>
    </lineage>
</organism>
<dbReference type="InterPro" id="IPR021005">
    <property type="entry name" value="Znf_CGNR"/>
</dbReference>
<evidence type="ECO:0000313" key="3">
    <source>
        <dbReference type="Proteomes" id="UP000186218"/>
    </source>
</evidence>
<gene>
    <name evidence="2" type="ORF">SAMN05445060_2308</name>
</gene>
<evidence type="ECO:0000313" key="2">
    <source>
        <dbReference type="EMBL" id="SIS04145.1"/>
    </source>
</evidence>
<name>A0A1N7FV90_9NOCA</name>
<proteinExistence type="predicted"/>
<feature type="domain" description="Zinc finger CGNR" evidence="1">
    <location>
        <begin position="129"/>
        <end position="170"/>
    </location>
</feature>
<protein>
    <submittedName>
        <fullName evidence="2">CGNR zinc finger domain-containing protein</fullName>
    </submittedName>
</protein>
<dbReference type="Pfam" id="PF11706">
    <property type="entry name" value="zf-CGNR"/>
    <property type="match status" value="1"/>
</dbReference>
<evidence type="ECO:0000259" key="1">
    <source>
        <dbReference type="Pfam" id="PF11706"/>
    </source>
</evidence>
<dbReference type="SUPFAM" id="SSF160904">
    <property type="entry name" value="Jann2411-like"/>
    <property type="match status" value="1"/>
</dbReference>
<dbReference type="Proteomes" id="UP000186218">
    <property type="component" value="Unassembled WGS sequence"/>
</dbReference>
<dbReference type="Gene3D" id="1.10.3300.10">
    <property type="entry name" value="Jann2411-like domain"/>
    <property type="match status" value="1"/>
</dbReference>